<proteinExistence type="predicted"/>
<accession>A0A2M9BR54</accession>
<organism evidence="1 2">
    <name type="scientific">Hymenobacter chitinivorans DSM 11115</name>
    <dbReference type="NCBI Taxonomy" id="1121954"/>
    <lineage>
        <taxon>Bacteria</taxon>
        <taxon>Pseudomonadati</taxon>
        <taxon>Bacteroidota</taxon>
        <taxon>Cytophagia</taxon>
        <taxon>Cytophagales</taxon>
        <taxon>Hymenobacteraceae</taxon>
        <taxon>Hymenobacter</taxon>
    </lineage>
</organism>
<gene>
    <name evidence="1" type="ORF">CLV45_1855</name>
</gene>
<dbReference type="EMBL" id="PGFA01000001">
    <property type="protein sequence ID" value="PJJ60429.1"/>
    <property type="molecule type" value="Genomic_DNA"/>
</dbReference>
<reference evidence="1 2" key="1">
    <citation type="submission" date="2017-11" db="EMBL/GenBank/DDBJ databases">
        <title>Genomic Encyclopedia of Archaeal and Bacterial Type Strains, Phase II (KMG-II): From Individual Species to Whole Genera.</title>
        <authorList>
            <person name="Goeker M."/>
        </authorList>
    </citation>
    <scope>NUCLEOTIDE SEQUENCE [LARGE SCALE GENOMIC DNA]</scope>
    <source>
        <strain evidence="1 2">DSM 11115</strain>
    </source>
</reference>
<keyword evidence="2" id="KW-1185">Reference proteome</keyword>
<protein>
    <submittedName>
        <fullName evidence="1">Uncharacterized protein</fullName>
    </submittedName>
</protein>
<comment type="caution">
    <text evidence="1">The sequence shown here is derived from an EMBL/GenBank/DDBJ whole genome shotgun (WGS) entry which is preliminary data.</text>
</comment>
<dbReference type="Proteomes" id="UP000228535">
    <property type="component" value="Unassembled WGS sequence"/>
</dbReference>
<dbReference type="OrthoDB" id="881095at2"/>
<evidence type="ECO:0000313" key="2">
    <source>
        <dbReference type="Proteomes" id="UP000228535"/>
    </source>
</evidence>
<dbReference type="AlphaFoldDB" id="A0A2M9BR54"/>
<dbReference type="RefSeq" id="WP_157807390.1">
    <property type="nucleotide sequence ID" value="NZ_PGFA01000001.1"/>
</dbReference>
<name>A0A2M9BR54_9BACT</name>
<sequence>MPDKQSRELFLLEKFLPTLFAETPFSLSQPKPPLPDFIIQVEGKKIGIEMTALILNEESREREAKQDAILDEAQRLFEARSHLPLQVTVGFSEAVDWSALNRKPIAAFLAGIIESSVLAVKDLPQNQAQFDIRIESFIHSHIHSVGIFYLDRLTTPCWSPITSFWVPDAPVAKIQEIITRKSNNISGYLTGCDEVWLLILETGSPSSYFDRFEKLQDTIFESGFARTVIGRISKGDLIEL</sequence>
<evidence type="ECO:0000313" key="1">
    <source>
        <dbReference type="EMBL" id="PJJ60429.1"/>
    </source>
</evidence>